<reference evidence="4 5" key="1">
    <citation type="submission" date="2019-07" db="EMBL/GenBank/DDBJ databases">
        <title>Lentzea xizangensis sp. nov., isolated from Qinghai-Tibetan Plateau Soils.</title>
        <authorList>
            <person name="Huang J."/>
        </authorList>
    </citation>
    <scope>NUCLEOTIDE SEQUENCE [LARGE SCALE GENOMIC DNA]</scope>
    <source>
        <strain evidence="4 5">FXJ1.1311</strain>
    </source>
</reference>
<dbReference type="PROSITE" id="PS51480">
    <property type="entry name" value="DHAL"/>
    <property type="match status" value="1"/>
</dbReference>
<feature type="non-terminal residue" evidence="4">
    <location>
        <position position="1"/>
    </location>
</feature>
<dbReference type="GO" id="GO:0004371">
    <property type="term" value="F:glycerone kinase activity"/>
    <property type="evidence" value="ECO:0007669"/>
    <property type="project" value="InterPro"/>
</dbReference>
<dbReference type="InterPro" id="IPR050861">
    <property type="entry name" value="Dihydroxyacetone_Kinase"/>
</dbReference>
<organism evidence="4 5">
    <name type="scientific">Lentzea tibetensis</name>
    <dbReference type="NCBI Taxonomy" id="2591470"/>
    <lineage>
        <taxon>Bacteria</taxon>
        <taxon>Bacillati</taxon>
        <taxon>Actinomycetota</taxon>
        <taxon>Actinomycetes</taxon>
        <taxon>Pseudonocardiales</taxon>
        <taxon>Pseudonocardiaceae</taxon>
        <taxon>Lentzea</taxon>
    </lineage>
</organism>
<evidence type="ECO:0000313" key="5">
    <source>
        <dbReference type="Proteomes" id="UP000316639"/>
    </source>
</evidence>
<feature type="domain" description="DhaL" evidence="3">
    <location>
        <begin position="1"/>
        <end position="174"/>
    </location>
</feature>
<keyword evidence="5" id="KW-1185">Reference proteome</keyword>
<dbReference type="AlphaFoldDB" id="A0A563EFP9"/>
<sequence length="178" mass="17782">AIGDADHGVNMRRGFTAVLAKLAELDAKTVGEVFLTTGNTLISSVGGATGPLYGSAFRAIGNALPEPAAEPKQLLTALTEGLAAIQRLGAAVPGDKTIVDAYAPAVAAFDRQLSQGADLASAAGSAAAAAEDGMRATTPLQARKGRASYLGPRSVGHQDAGATSTALIFRALAEVVGP</sequence>
<evidence type="ECO:0000313" key="4">
    <source>
        <dbReference type="EMBL" id="TWP43826.1"/>
    </source>
</evidence>
<dbReference type="Gene3D" id="1.25.40.340">
    <property type="match status" value="1"/>
</dbReference>
<evidence type="ECO:0000256" key="1">
    <source>
        <dbReference type="ARBA" id="ARBA00022679"/>
    </source>
</evidence>
<gene>
    <name evidence="4" type="primary">dhaL</name>
    <name evidence="4" type="ORF">FKR81_42060</name>
</gene>
<dbReference type="RefSeq" id="WP_146361051.1">
    <property type="nucleotide sequence ID" value="NZ_VOBR01000058.1"/>
</dbReference>
<dbReference type="NCBIfam" id="TIGR02365">
    <property type="entry name" value="dha_L_ycgS"/>
    <property type="match status" value="1"/>
</dbReference>
<dbReference type="PANTHER" id="PTHR28629">
    <property type="entry name" value="TRIOKINASE/FMN CYCLASE"/>
    <property type="match status" value="1"/>
</dbReference>
<proteinExistence type="predicted"/>
<evidence type="ECO:0000256" key="2">
    <source>
        <dbReference type="ARBA" id="ARBA00022777"/>
    </source>
</evidence>
<keyword evidence="2 4" id="KW-0418">Kinase</keyword>
<dbReference type="Pfam" id="PF02734">
    <property type="entry name" value="Dak2"/>
    <property type="match status" value="1"/>
</dbReference>
<dbReference type="InterPro" id="IPR004007">
    <property type="entry name" value="DhaL_dom"/>
</dbReference>
<dbReference type="OrthoDB" id="9800291at2"/>
<dbReference type="GO" id="GO:0019563">
    <property type="term" value="P:glycerol catabolic process"/>
    <property type="evidence" value="ECO:0007669"/>
    <property type="project" value="TreeGrafter"/>
</dbReference>
<dbReference type="InterPro" id="IPR036117">
    <property type="entry name" value="DhaL_dom_sf"/>
</dbReference>
<dbReference type="InterPro" id="IPR012737">
    <property type="entry name" value="DhaK_L_YcgS"/>
</dbReference>
<evidence type="ECO:0000259" key="3">
    <source>
        <dbReference type="PROSITE" id="PS51480"/>
    </source>
</evidence>
<dbReference type="PANTHER" id="PTHR28629:SF4">
    <property type="entry name" value="TRIOKINASE_FMN CYCLASE"/>
    <property type="match status" value="1"/>
</dbReference>
<dbReference type="FunFam" id="1.25.40.340:FF:000002">
    <property type="entry name" value="Dihydroxyacetone kinase, L subunit"/>
    <property type="match status" value="1"/>
</dbReference>
<protein>
    <submittedName>
        <fullName evidence="4">Dihydroxyacetone kinase subunit L</fullName>
    </submittedName>
</protein>
<dbReference type="GO" id="GO:0005829">
    <property type="term" value="C:cytosol"/>
    <property type="evidence" value="ECO:0007669"/>
    <property type="project" value="TreeGrafter"/>
</dbReference>
<keyword evidence="1" id="KW-0808">Transferase</keyword>
<dbReference type="SMART" id="SM01120">
    <property type="entry name" value="Dak2"/>
    <property type="match status" value="1"/>
</dbReference>
<dbReference type="EMBL" id="VOBR01000058">
    <property type="protein sequence ID" value="TWP43826.1"/>
    <property type="molecule type" value="Genomic_DNA"/>
</dbReference>
<comment type="caution">
    <text evidence="4">The sequence shown here is derived from an EMBL/GenBank/DDBJ whole genome shotgun (WGS) entry which is preliminary data.</text>
</comment>
<name>A0A563EFP9_9PSEU</name>
<accession>A0A563EFP9</accession>
<dbReference type="Proteomes" id="UP000316639">
    <property type="component" value="Unassembled WGS sequence"/>
</dbReference>
<dbReference type="SUPFAM" id="SSF101473">
    <property type="entry name" value="DhaL-like"/>
    <property type="match status" value="1"/>
</dbReference>